<accession>A0A1Y2BKR4</accession>
<feature type="domain" description="Peptidase M20 dimerisation" evidence="7">
    <location>
        <begin position="679"/>
        <end position="804"/>
    </location>
</feature>
<feature type="compositionally biased region" description="Basic and acidic residues" evidence="6">
    <location>
        <begin position="13"/>
        <end position="35"/>
    </location>
</feature>
<gene>
    <name evidence="8" type="ORF">BCR39DRAFT_508937</name>
</gene>
<feature type="region of interest" description="Disordered" evidence="6">
    <location>
        <begin position="1"/>
        <end position="36"/>
    </location>
</feature>
<evidence type="ECO:0000256" key="3">
    <source>
        <dbReference type="ARBA" id="ARBA00022723"/>
    </source>
</evidence>
<dbReference type="STRING" id="71784.A0A1Y2BKR4"/>
<organism evidence="8 9">
    <name type="scientific">Naematelia encephala</name>
    <dbReference type="NCBI Taxonomy" id="71784"/>
    <lineage>
        <taxon>Eukaryota</taxon>
        <taxon>Fungi</taxon>
        <taxon>Dikarya</taxon>
        <taxon>Basidiomycota</taxon>
        <taxon>Agaricomycotina</taxon>
        <taxon>Tremellomycetes</taxon>
        <taxon>Tremellales</taxon>
        <taxon>Naemateliaceae</taxon>
        <taxon>Naematelia</taxon>
    </lineage>
</organism>
<dbReference type="InterPro" id="IPR015943">
    <property type="entry name" value="WD40/YVTN_repeat-like_dom_sf"/>
</dbReference>
<feature type="repeat" description="WD" evidence="5">
    <location>
        <begin position="89"/>
        <end position="130"/>
    </location>
</feature>
<keyword evidence="5" id="KW-0853">WD repeat</keyword>
<dbReference type="Gene3D" id="3.30.70.360">
    <property type="match status" value="1"/>
</dbReference>
<name>A0A1Y2BKR4_9TREE</name>
<evidence type="ECO:0000256" key="5">
    <source>
        <dbReference type="PROSITE-ProRule" id="PRU00221"/>
    </source>
</evidence>
<keyword evidence="9" id="KW-1185">Reference proteome</keyword>
<dbReference type="InterPro" id="IPR002933">
    <property type="entry name" value="Peptidase_M20"/>
</dbReference>
<reference evidence="8 9" key="1">
    <citation type="submission" date="2016-07" db="EMBL/GenBank/DDBJ databases">
        <title>Pervasive Adenine N6-methylation of Active Genes in Fungi.</title>
        <authorList>
            <consortium name="DOE Joint Genome Institute"/>
            <person name="Mondo S.J."/>
            <person name="Dannebaum R.O."/>
            <person name="Kuo R.C."/>
            <person name="Labutti K."/>
            <person name="Haridas S."/>
            <person name="Kuo A."/>
            <person name="Salamov A."/>
            <person name="Ahrendt S.R."/>
            <person name="Lipzen A."/>
            <person name="Sullivan W."/>
            <person name="Andreopoulos W.B."/>
            <person name="Clum A."/>
            <person name="Lindquist E."/>
            <person name="Daum C."/>
            <person name="Ramamoorthy G.K."/>
            <person name="Gryganskyi A."/>
            <person name="Culley D."/>
            <person name="Magnuson J.K."/>
            <person name="James T.Y."/>
            <person name="O'Malley M.A."/>
            <person name="Stajich J.E."/>
            <person name="Spatafora J.W."/>
            <person name="Visel A."/>
            <person name="Grigoriev I.V."/>
        </authorList>
    </citation>
    <scope>NUCLEOTIDE SEQUENCE [LARGE SCALE GENOMIC DNA]</scope>
    <source>
        <strain evidence="8 9">68-887.2</strain>
    </source>
</reference>
<dbReference type="InParanoid" id="A0A1Y2BKR4"/>
<evidence type="ECO:0000256" key="4">
    <source>
        <dbReference type="ARBA" id="ARBA00022801"/>
    </source>
</evidence>
<evidence type="ECO:0000256" key="6">
    <source>
        <dbReference type="SAM" id="MobiDB-lite"/>
    </source>
</evidence>
<dbReference type="PROSITE" id="PS50082">
    <property type="entry name" value="WD_REPEATS_2"/>
    <property type="match status" value="1"/>
</dbReference>
<dbReference type="GO" id="GO:0006751">
    <property type="term" value="P:glutathione catabolic process"/>
    <property type="evidence" value="ECO:0007669"/>
    <property type="project" value="InterPro"/>
</dbReference>
<comment type="caution">
    <text evidence="8">The sequence shown here is derived from an EMBL/GenBank/DDBJ whole genome shotgun (WGS) entry which is preliminary data.</text>
</comment>
<dbReference type="GO" id="GO:0008233">
    <property type="term" value="F:peptidase activity"/>
    <property type="evidence" value="ECO:0007669"/>
    <property type="project" value="UniProtKB-KW"/>
</dbReference>
<dbReference type="SMART" id="SM00320">
    <property type="entry name" value="WD40"/>
    <property type="match status" value="7"/>
</dbReference>
<keyword evidence="2" id="KW-0645">Protease</keyword>
<dbReference type="Pfam" id="PF07687">
    <property type="entry name" value="M20_dimer"/>
    <property type="match status" value="1"/>
</dbReference>
<dbReference type="PIRSF" id="PIRSF037237">
    <property type="entry name" value="Peptidase_WD_repeats_DUG2"/>
    <property type="match status" value="1"/>
</dbReference>
<dbReference type="PANTHER" id="PTHR43270">
    <property type="entry name" value="BETA-ALA-HIS DIPEPTIDASE"/>
    <property type="match status" value="1"/>
</dbReference>
<dbReference type="OrthoDB" id="7832001at2759"/>
<dbReference type="InterPro" id="IPR011650">
    <property type="entry name" value="Peptidase_M20_dimer"/>
</dbReference>
<comment type="similarity">
    <text evidence="1">Belongs to the peptidase M20A family.</text>
</comment>
<feature type="compositionally biased region" description="Polar residues" evidence="6">
    <location>
        <begin position="188"/>
        <end position="197"/>
    </location>
</feature>
<dbReference type="Proteomes" id="UP000193986">
    <property type="component" value="Unassembled WGS sequence"/>
</dbReference>
<dbReference type="InterPro" id="IPR017149">
    <property type="entry name" value="GSH_degradosome_Dug2"/>
</dbReference>
<dbReference type="AlphaFoldDB" id="A0A1Y2BKR4"/>
<dbReference type="SUPFAM" id="SSF50978">
    <property type="entry name" value="WD40 repeat-like"/>
    <property type="match status" value="1"/>
</dbReference>
<dbReference type="Gene3D" id="3.40.630.10">
    <property type="entry name" value="Zn peptidases"/>
    <property type="match status" value="1"/>
</dbReference>
<evidence type="ECO:0000313" key="9">
    <source>
        <dbReference type="Proteomes" id="UP000193986"/>
    </source>
</evidence>
<dbReference type="Gene3D" id="2.130.10.10">
    <property type="entry name" value="YVTN repeat-like/Quinoprotein amine dehydrogenase"/>
    <property type="match status" value="2"/>
</dbReference>
<dbReference type="PANTHER" id="PTHR43270:SF8">
    <property type="entry name" value="DI- AND TRIPEPTIDASE DUG2-RELATED"/>
    <property type="match status" value="1"/>
</dbReference>
<dbReference type="InterPro" id="IPR001680">
    <property type="entry name" value="WD40_rpt"/>
</dbReference>
<feature type="region of interest" description="Disordered" evidence="6">
    <location>
        <begin position="172"/>
        <end position="232"/>
    </location>
</feature>
<proteinExistence type="inferred from homology"/>
<dbReference type="PROSITE" id="PS50294">
    <property type="entry name" value="WD_REPEATS_REGION"/>
    <property type="match status" value="1"/>
</dbReference>
<dbReference type="EMBL" id="MCFC01000001">
    <property type="protein sequence ID" value="ORY35351.1"/>
    <property type="molecule type" value="Genomic_DNA"/>
</dbReference>
<evidence type="ECO:0000259" key="7">
    <source>
        <dbReference type="Pfam" id="PF07687"/>
    </source>
</evidence>
<evidence type="ECO:0000256" key="2">
    <source>
        <dbReference type="ARBA" id="ARBA00022670"/>
    </source>
</evidence>
<dbReference type="Pfam" id="PF00400">
    <property type="entry name" value="WD40"/>
    <property type="match status" value="2"/>
</dbReference>
<dbReference type="GO" id="GO:0046872">
    <property type="term" value="F:metal ion binding"/>
    <property type="evidence" value="ECO:0007669"/>
    <property type="project" value="UniProtKB-KW"/>
</dbReference>
<protein>
    <recommendedName>
        <fullName evidence="7">Peptidase M20 dimerisation domain-containing protein</fullName>
    </recommendedName>
</protein>
<evidence type="ECO:0000313" key="8">
    <source>
        <dbReference type="EMBL" id="ORY35351.1"/>
    </source>
</evidence>
<dbReference type="InterPro" id="IPR051458">
    <property type="entry name" value="Cyt/Met_Dipeptidase"/>
</dbReference>
<dbReference type="Pfam" id="PF01546">
    <property type="entry name" value="Peptidase_M20"/>
    <property type="match status" value="1"/>
</dbReference>
<dbReference type="SUPFAM" id="SSF53187">
    <property type="entry name" value="Zn-dependent exopeptidases"/>
    <property type="match status" value="1"/>
</dbReference>
<keyword evidence="3" id="KW-0479">Metal-binding</keyword>
<feature type="compositionally biased region" description="Polar residues" evidence="6">
    <location>
        <begin position="208"/>
        <end position="223"/>
    </location>
</feature>
<evidence type="ECO:0000256" key="1">
    <source>
        <dbReference type="ARBA" id="ARBA00006247"/>
    </source>
</evidence>
<keyword evidence="4" id="KW-0378">Hydrolase</keyword>
<dbReference type="GO" id="GO:0006508">
    <property type="term" value="P:proteolysis"/>
    <property type="evidence" value="ECO:0007669"/>
    <property type="project" value="UniProtKB-KW"/>
</dbReference>
<sequence>MVFRFSQGTGGDAEGRDWVEDDKETGVRKDSLTREKKGKMPALSHLLSVGTGRVLSLAADEKHVYAGCQSEDNEITVFSRASLQPTFHLLGHEGSVLALMVVKEKSWLVSSSSAGDVRIWSTETLQPIHIIRPVDYTSGDIYSLAWDNRNGGTLYFGSQSASIEWVNFANPSHPEASSGPSRVRKPSLPQSSASFTLPVNGDKLSPDGQASPSGSSTPAQPGQRTGRYRPHAFFDNPPADVCSATNSPRCGSTSNLSRKSYFTDADLSRLADKDKDNKSPAAQSPLQITSELEVMPEARVAFAHYGYVYALHVIPRPDGSAWLVSGSGDCDIKIWSCVPGGGLRILRTFDNLSGAVLSFVVRDSLLYAGLQAGEIVVWDLETGALIRTIEAHDADVLTMAVLGGDVYTAAADGKVLRVDEAFDCTAAFKAHNGIILSSTIVKGERDRWEYITAGNDSYVKIWTIDPPKLHGHDTEVDVEGEGDVMLYALSKLVALPTVSDEEHRECCRQGAHLLKNILVQLGAQSEVLSGEQGRNPLVLATFSGQDTGKPRKRLLFYGHYDVQPAAECDWDTDPYQLSGRNGYLYGRGVSDNKGPILAVACAAASLRQRRELDVDLVMLIEGEEEAGSRGFAPTVRKHKDAIGHIDAVLLSNSTWIGESDPCVVFGMRGVVYANLAIWSASEDAHSGVDGGIVAEPMFDMVRVLHALVGSDGVKLPGFYDNVRPQTKEESTLLSAVASASNRSVEELIKVWRQPSFSIANISAGGPANKTVIPKRVTADISMRLVPDQDLKTIVDSLKTFCQNTFNSLNSSNNFEITVTHSASWWLASLDSPYLQALEESVKDVWGVAPLKIREGGTVPTIFWLEQEFGAPCVHLPLGQASDAGHLANERMRLLNLRNGKRVIEAYLTRVASI</sequence>
<dbReference type="InterPro" id="IPR036322">
    <property type="entry name" value="WD40_repeat_dom_sf"/>
</dbReference>